<dbReference type="RefSeq" id="WP_066160837.1">
    <property type="nucleotide sequence ID" value="NZ_CP020814.1"/>
</dbReference>
<name>A0A1X9M8C9_9BACI</name>
<dbReference type="Proteomes" id="UP000193006">
    <property type="component" value="Chromosome"/>
</dbReference>
<proteinExistence type="predicted"/>
<dbReference type="STRING" id="199441.BkAM31D_07390"/>
<sequence length="142" mass="16998">MHPTEVIEFMIVGIVIAIIIIISFILKGNWRMFGLVFATVILVAYSVFFTAHPYWIDVHIEKKVEMLEPYLEQQYPNEEWMITTVPHREDGFKHLNPYYIGVVFEDEPEVTYHYWVEKNNIYQVSFTTKKENLDELKYKESE</sequence>
<keyword evidence="3" id="KW-1185">Reference proteome</keyword>
<dbReference type="AlphaFoldDB" id="A0A1X9M8C9"/>
<keyword evidence="1" id="KW-1133">Transmembrane helix</keyword>
<evidence type="ECO:0008006" key="4">
    <source>
        <dbReference type="Google" id="ProtNLM"/>
    </source>
</evidence>
<dbReference type="EMBL" id="CP020814">
    <property type="protein sequence ID" value="ARK29699.1"/>
    <property type="molecule type" value="Genomic_DNA"/>
</dbReference>
<accession>A0A1X9M8C9</accession>
<feature type="transmembrane region" description="Helical" evidence="1">
    <location>
        <begin position="33"/>
        <end position="55"/>
    </location>
</feature>
<evidence type="ECO:0000313" key="3">
    <source>
        <dbReference type="Proteomes" id="UP000193006"/>
    </source>
</evidence>
<evidence type="ECO:0000313" key="2">
    <source>
        <dbReference type="EMBL" id="ARK29699.1"/>
    </source>
</evidence>
<feature type="transmembrane region" description="Helical" evidence="1">
    <location>
        <begin position="6"/>
        <end position="26"/>
    </location>
</feature>
<keyword evidence="1" id="KW-0472">Membrane</keyword>
<keyword evidence="1" id="KW-0812">Transmembrane</keyword>
<dbReference type="KEGG" id="bkw:BkAM31D_07390"/>
<organism evidence="2 3">
    <name type="scientific">Halalkalibacter krulwichiae</name>
    <dbReference type="NCBI Taxonomy" id="199441"/>
    <lineage>
        <taxon>Bacteria</taxon>
        <taxon>Bacillati</taxon>
        <taxon>Bacillota</taxon>
        <taxon>Bacilli</taxon>
        <taxon>Bacillales</taxon>
        <taxon>Bacillaceae</taxon>
        <taxon>Halalkalibacter</taxon>
    </lineage>
</organism>
<evidence type="ECO:0000256" key="1">
    <source>
        <dbReference type="SAM" id="Phobius"/>
    </source>
</evidence>
<protein>
    <recommendedName>
        <fullName evidence="4">DUF3139 domain-containing protein</fullName>
    </recommendedName>
</protein>
<reference evidence="2 3" key="1">
    <citation type="submission" date="2017-04" db="EMBL/GenBank/DDBJ databases">
        <title>Bacillus krulwichiae AM31D Genome sequencing and assembly.</title>
        <authorList>
            <person name="Krulwich T.A."/>
            <person name="Anastor L."/>
            <person name="Ehrlich R."/>
            <person name="Ehrlich G.D."/>
            <person name="Janto B."/>
        </authorList>
    </citation>
    <scope>NUCLEOTIDE SEQUENCE [LARGE SCALE GENOMIC DNA]</scope>
    <source>
        <strain evidence="2 3">AM31D</strain>
    </source>
</reference>
<gene>
    <name evidence="2" type="ORF">BkAM31D_07390</name>
</gene>